<gene>
    <name evidence="1" type="ORF">S01H4_21015</name>
</gene>
<dbReference type="AlphaFoldDB" id="X1A8Z2"/>
<sequence>MFIKNKTKVLTITIIILPLAYISANTKSLSGIVTFGSIFNIEN</sequence>
<proteinExistence type="predicted"/>
<organism evidence="1">
    <name type="scientific">marine sediment metagenome</name>
    <dbReference type="NCBI Taxonomy" id="412755"/>
    <lineage>
        <taxon>unclassified sequences</taxon>
        <taxon>metagenomes</taxon>
        <taxon>ecological metagenomes</taxon>
    </lineage>
</organism>
<reference evidence="1" key="1">
    <citation type="journal article" date="2014" name="Front. Microbiol.">
        <title>High frequency of phylogenetically diverse reductive dehalogenase-homologous genes in deep subseafloor sedimentary metagenomes.</title>
        <authorList>
            <person name="Kawai M."/>
            <person name="Futagami T."/>
            <person name="Toyoda A."/>
            <person name="Takaki Y."/>
            <person name="Nishi S."/>
            <person name="Hori S."/>
            <person name="Arai W."/>
            <person name="Tsubouchi T."/>
            <person name="Morono Y."/>
            <person name="Uchiyama I."/>
            <person name="Ito T."/>
            <person name="Fujiyama A."/>
            <person name="Inagaki F."/>
            <person name="Takami H."/>
        </authorList>
    </citation>
    <scope>NUCLEOTIDE SEQUENCE</scope>
    <source>
        <strain evidence="1">Expedition CK06-06</strain>
    </source>
</reference>
<protein>
    <submittedName>
        <fullName evidence="1">Uncharacterized protein</fullName>
    </submittedName>
</protein>
<comment type="caution">
    <text evidence="1">The sequence shown here is derived from an EMBL/GenBank/DDBJ whole genome shotgun (WGS) entry which is preliminary data.</text>
</comment>
<evidence type="ECO:0000313" key="1">
    <source>
        <dbReference type="EMBL" id="GAG69208.1"/>
    </source>
</evidence>
<dbReference type="EMBL" id="BART01009485">
    <property type="protein sequence ID" value="GAG69208.1"/>
    <property type="molecule type" value="Genomic_DNA"/>
</dbReference>
<feature type="non-terminal residue" evidence="1">
    <location>
        <position position="43"/>
    </location>
</feature>
<accession>X1A8Z2</accession>
<name>X1A8Z2_9ZZZZ</name>